<evidence type="ECO:0000259" key="2">
    <source>
        <dbReference type="Pfam" id="PF03016"/>
    </source>
</evidence>
<dbReference type="OrthoDB" id="1924787at2759"/>
<dbReference type="AlphaFoldDB" id="A0A9P1GRS1"/>
<dbReference type="PANTHER" id="PTHR11062:SF281">
    <property type="entry name" value="EXOSTOSIN-LIKE 2"/>
    <property type="match status" value="1"/>
</dbReference>
<gene>
    <name evidence="3" type="ORF">C1SCF055_LOCUS44154</name>
</gene>
<dbReference type="EMBL" id="CAMXCT010006764">
    <property type="protein sequence ID" value="CAI4019667.1"/>
    <property type="molecule type" value="Genomic_DNA"/>
</dbReference>
<dbReference type="InterPro" id="IPR004263">
    <property type="entry name" value="Exostosin"/>
</dbReference>
<dbReference type="GO" id="GO:0016757">
    <property type="term" value="F:glycosyltransferase activity"/>
    <property type="evidence" value="ECO:0007669"/>
    <property type="project" value="InterPro"/>
</dbReference>
<comment type="caution">
    <text evidence="3">The sequence shown here is derived from an EMBL/GenBank/DDBJ whole genome shotgun (WGS) entry which is preliminary data.</text>
</comment>
<dbReference type="Proteomes" id="UP001152797">
    <property type="component" value="Unassembled WGS sequence"/>
</dbReference>
<comment type="similarity">
    <text evidence="1">Belongs to the glycosyltransferase 47 family.</text>
</comment>
<reference evidence="4 5" key="2">
    <citation type="submission" date="2024-05" db="EMBL/GenBank/DDBJ databases">
        <authorList>
            <person name="Chen Y."/>
            <person name="Shah S."/>
            <person name="Dougan E. K."/>
            <person name="Thang M."/>
            <person name="Chan C."/>
        </authorList>
    </citation>
    <scope>NUCLEOTIDE SEQUENCE [LARGE SCALE GENOMIC DNA]</scope>
</reference>
<accession>A0A9P1GRS1</accession>
<reference evidence="3" key="1">
    <citation type="submission" date="2022-10" db="EMBL/GenBank/DDBJ databases">
        <authorList>
            <person name="Chen Y."/>
            <person name="Dougan E. K."/>
            <person name="Chan C."/>
            <person name="Rhodes N."/>
            <person name="Thang M."/>
        </authorList>
    </citation>
    <scope>NUCLEOTIDE SEQUENCE</scope>
</reference>
<name>A0A9P1GRS1_9DINO</name>
<dbReference type="Pfam" id="PF03016">
    <property type="entry name" value="Exostosin_GT47"/>
    <property type="match status" value="1"/>
</dbReference>
<dbReference type="InterPro" id="IPR040911">
    <property type="entry name" value="Exostosin_GT47"/>
</dbReference>
<evidence type="ECO:0000313" key="3">
    <source>
        <dbReference type="EMBL" id="CAI4019667.1"/>
    </source>
</evidence>
<dbReference type="EMBL" id="CAMXCT030006764">
    <property type="protein sequence ID" value="CAL4806979.1"/>
    <property type="molecule type" value="Genomic_DNA"/>
</dbReference>
<sequence>MHLTRWFALLHGLEIRSTLNYASLELEQYLEDSTCDCGGPWANFRKLFNFTLAHSPLGSGPFGISSQPLEVLCYKTALPLVRSVLHHIIREDGALKFENLGAMTSSKYMDFGDYWCPSGLVSALSLCAAVHADLAREREMDQLRPGVMPQMDPGETEGPGAINWGKALGSWPELVPNGCERHLSCLAYLEGILALTTLRHCGPCITELQWFTTMDEVNENVIRWIRWLWHRGAYTVPPPWEGPSAAARVQPTANTNAAGAFAGPERGAAEDGTGATSLLRNLAAAWGPQKFEEMSVRQKHFERIFGGLADLPIMKGRGMRGVKVKAHPDDFRGRRSHLRFYMYELPSAVHGKLLEHLHGEVREKESNPAICNLGLSPCLETHNTKGIFNGLRPFVAEATFLAKLLAGPDEIFVENPDEASYFVVPFLSSMWCTLSAPFCWVRCSAQRPLNALLPLLTFYNASTAHRHLFLGSDSVSDLSQDLQMQPLVLHYGPSPCGSDGSAFGPLITPPTITDDLPSLGRWEFASKDLLLFMADGVAERPFRAEVLGELEKWQRRLPHLFAVSRREQGSHGENVKKGGSPSLPSEVIWAEEMRRALFCPVMPGDNTFRMRLFHAVLVGCIPVVILFPGGGWYRNMGPPVNASLPFPERIAWSQLSVELPFDPKTQRISDWAKKLVPKLLRVNIHELYRKQQLISKAAPLLQFDFHGHQPDAFTALMDELADRPLQPPEYMDCFDPRERFQTEQCRSGTEHLAREELEIYGVVACCPRWTKTAKHPKQPTTQANQPCNINIGDPDGVCISFTADSKADEHPKRRANLKAHLEAMFISKKRFEEVLEEDQECIK</sequence>
<evidence type="ECO:0000313" key="4">
    <source>
        <dbReference type="EMBL" id="CAL4806979.1"/>
    </source>
</evidence>
<dbReference type="PANTHER" id="PTHR11062">
    <property type="entry name" value="EXOSTOSIN HEPARAN SULFATE GLYCOSYLTRANSFERASE -RELATED"/>
    <property type="match status" value="1"/>
</dbReference>
<dbReference type="EMBL" id="CAMXCT020006764">
    <property type="protein sequence ID" value="CAL1173042.1"/>
    <property type="molecule type" value="Genomic_DNA"/>
</dbReference>
<evidence type="ECO:0000256" key="1">
    <source>
        <dbReference type="ARBA" id="ARBA00010271"/>
    </source>
</evidence>
<protein>
    <submittedName>
        <fullName evidence="4">Probable glucuronosyltransferase Os01g0926400 (OsGT47D)</fullName>
    </submittedName>
</protein>
<organism evidence="3">
    <name type="scientific">Cladocopium goreaui</name>
    <dbReference type="NCBI Taxonomy" id="2562237"/>
    <lineage>
        <taxon>Eukaryota</taxon>
        <taxon>Sar</taxon>
        <taxon>Alveolata</taxon>
        <taxon>Dinophyceae</taxon>
        <taxon>Suessiales</taxon>
        <taxon>Symbiodiniaceae</taxon>
        <taxon>Cladocopium</taxon>
    </lineage>
</organism>
<keyword evidence="5" id="KW-1185">Reference proteome</keyword>
<proteinExistence type="inferred from homology"/>
<feature type="domain" description="Exostosin GT47" evidence="2">
    <location>
        <begin position="336"/>
        <end position="660"/>
    </location>
</feature>
<evidence type="ECO:0000313" key="5">
    <source>
        <dbReference type="Proteomes" id="UP001152797"/>
    </source>
</evidence>